<dbReference type="Proteomes" id="UP001161389">
    <property type="component" value="Unassembled WGS sequence"/>
</dbReference>
<dbReference type="InterPro" id="IPR000760">
    <property type="entry name" value="Inositol_monophosphatase-like"/>
</dbReference>
<dbReference type="EMBL" id="BSNM01000015">
    <property type="protein sequence ID" value="GLQ32030.1"/>
    <property type="molecule type" value="Genomic_DNA"/>
</dbReference>
<comment type="caution">
    <text evidence="3">The sequence shown here is derived from an EMBL/GenBank/DDBJ whole genome shotgun (WGS) entry which is preliminary data.</text>
</comment>
<evidence type="ECO:0000256" key="1">
    <source>
        <dbReference type="ARBA" id="ARBA00009759"/>
    </source>
</evidence>
<accession>A0AA37SC54</accession>
<feature type="binding site" evidence="2">
    <location>
        <position position="206"/>
    </location>
    <ligand>
        <name>Mg(2+)</name>
        <dbReference type="ChEBI" id="CHEBI:18420"/>
        <label>1</label>
        <note>catalytic</note>
    </ligand>
</feature>
<dbReference type="GO" id="GO:0007165">
    <property type="term" value="P:signal transduction"/>
    <property type="evidence" value="ECO:0007669"/>
    <property type="project" value="TreeGrafter"/>
</dbReference>
<name>A0AA37SC54_9GAMM</name>
<dbReference type="Pfam" id="PF00459">
    <property type="entry name" value="Inositol_P"/>
    <property type="match status" value="1"/>
</dbReference>
<evidence type="ECO:0000313" key="4">
    <source>
        <dbReference type="Proteomes" id="UP001161389"/>
    </source>
</evidence>
<protein>
    <submittedName>
        <fullName evidence="3">Inositol monophosphatase</fullName>
    </submittedName>
</protein>
<keyword evidence="2" id="KW-0479">Metal-binding</keyword>
<sequence length="249" mass="27142">MHPYLNNALRAARRAAESLVSGQDRLDSEIREGKPLASILPSYLRNAEQQIIRLLAKSYPEHYIVGQFDAIGDSAAQSRWEIQILDSQSQYIRQIPSYALAVTYYFRDVAEHAVIINPATQEEFTASKGRGAQSNDRRIRFSDNFSVAGKVVSGNFLNSANFETAQKLSATGYQLCDIDSPLLSIAYAASGKTEAAIVKGSRTKLDAAILIAKEAGALVGDSKGAPRPGEDTFVASPRIFKQVVQSLKS</sequence>
<organism evidence="3 4">
    <name type="scientific">Litoribrevibacter albus</name>
    <dbReference type="NCBI Taxonomy" id="1473156"/>
    <lineage>
        <taxon>Bacteria</taxon>
        <taxon>Pseudomonadati</taxon>
        <taxon>Pseudomonadota</taxon>
        <taxon>Gammaproteobacteria</taxon>
        <taxon>Oceanospirillales</taxon>
        <taxon>Oceanospirillaceae</taxon>
        <taxon>Litoribrevibacter</taxon>
    </lineage>
</organism>
<keyword evidence="4" id="KW-1185">Reference proteome</keyword>
<proteinExistence type="inferred from homology"/>
<reference evidence="3" key="2">
    <citation type="submission" date="2023-01" db="EMBL/GenBank/DDBJ databases">
        <title>Draft genome sequence of Litoribrevibacter albus strain NBRC 110071.</title>
        <authorList>
            <person name="Sun Q."/>
            <person name="Mori K."/>
        </authorList>
    </citation>
    <scope>NUCLEOTIDE SEQUENCE</scope>
    <source>
        <strain evidence="3">NBRC 110071</strain>
    </source>
</reference>
<dbReference type="GO" id="GO:0006020">
    <property type="term" value="P:inositol metabolic process"/>
    <property type="evidence" value="ECO:0007669"/>
    <property type="project" value="TreeGrafter"/>
</dbReference>
<dbReference type="PRINTS" id="PR00377">
    <property type="entry name" value="IMPHPHTASES"/>
</dbReference>
<gene>
    <name evidence="3" type="ORF">GCM10007876_25090</name>
</gene>
<dbReference type="AlphaFoldDB" id="A0AA37SC54"/>
<dbReference type="SUPFAM" id="SSF56655">
    <property type="entry name" value="Carbohydrate phosphatase"/>
    <property type="match status" value="1"/>
</dbReference>
<dbReference type="Gene3D" id="3.40.190.80">
    <property type="match status" value="1"/>
</dbReference>
<feature type="binding site" evidence="2">
    <location>
        <position position="86"/>
    </location>
    <ligand>
        <name>Mg(2+)</name>
        <dbReference type="ChEBI" id="CHEBI:18420"/>
        <label>1</label>
        <note>catalytic</note>
    </ligand>
</feature>
<feature type="binding site" evidence="2">
    <location>
        <position position="85"/>
    </location>
    <ligand>
        <name>Mg(2+)</name>
        <dbReference type="ChEBI" id="CHEBI:18420"/>
        <label>1</label>
        <note>catalytic</note>
    </ligand>
</feature>
<dbReference type="PANTHER" id="PTHR20854:SF4">
    <property type="entry name" value="INOSITOL-1-MONOPHOSPHATASE-RELATED"/>
    <property type="match status" value="1"/>
</dbReference>
<comment type="similarity">
    <text evidence="1">Belongs to the inositol monophosphatase superfamily.</text>
</comment>
<dbReference type="RefSeq" id="WP_284381866.1">
    <property type="nucleotide sequence ID" value="NZ_BSNM01000015.1"/>
</dbReference>
<evidence type="ECO:0000313" key="3">
    <source>
        <dbReference type="EMBL" id="GLQ32030.1"/>
    </source>
</evidence>
<evidence type="ECO:0000256" key="2">
    <source>
        <dbReference type="PIRSR" id="PIRSR600760-2"/>
    </source>
</evidence>
<comment type="cofactor">
    <cofactor evidence="2">
        <name>Mg(2+)</name>
        <dbReference type="ChEBI" id="CHEBI:18420"/>
    </cofactor>
</comment>
<dbReference type="GO" id="GO:0008934">
    <property type="term" value="F:inositol monophosphate 1-phosphatase activity"/>
    <property type="evidence" value="ECO:0007669"/>
    <property type="project" value="TreeGrafter"/>
</dbReference>
<dbReference type="PANTHER" id="PTHR20854">
    <property type="entry name" value="INOSITOL MONOPHOSPHATASE"/>
    <property type="match status" value="1"/>
</dbReference>
<dbReference type="Gene3D" id="3.30.540.10">
    <property type="entry name" value="Fructose-1,6-Bisphosphatase, subunit A, domain 1"/>
    <property type="match status" value="1"/>
</dbReference>
<dbReference type="GO" id="GO:0046872">
    <property type="term" value="F:metal ion binding"/>
    <property type="evidence" value="ECO:0007669"/>
    <property type="project" value="UniProtKB-KW"/>
</dbReference>
<keyword evidence="2" id="KW-0460">Magnesium</keyword>
<reference evidence="3" key="1">
    <citation type="journal article" date="2014" name="Int. J. Syst. Evol. Microbiol.">
        <title>Complete genome sequence of Corynebacterium casei LMG S-19264T (=DSM 44701T), isolated from a smear-ripened cheese.</title>
        <authorList>
            <consortium name="US DOE Joint Genome Institute (JGI-PGF)"/>
            <person name="Walter F."/>
            <person name="Albersmeier A."/>
            <person name="Kalinowski J."/>
            <person name="Ruckert C."/>
        </authorList>
    </citation>
    <scope>NUCLEOTIDE SEQUENCE</scope>
    <source>
        <strain evidence="3">NBRC 110071</strain>
    </source>
</reference>